<accession>A0A5J4VBF9</accession>
<proteinExistence type="predicted"/>
<evidence type="ECO:0000313" key="1">
    <source>
        <dbReference type="EMBL" id="KAA6379777.1"/>
    </source>
</evidence>
<gene>
    <name evidence="1" type="ORF">EZS28_024697</name>
</gene>
<comment type="caution">
    <text evidence="1">The sequence shown here is derived from an EMBL/GenBank/DDBJ whole genome shotgun (WGS) entry which is preliminary data.</text>
</comment>
<sequence length="112" mass="12760">MGNIKLNVKVIVLRNLVVDKCGNGQSYPFLINLKENQMIILIIKFFNLDITTGDDSIPDDPLPVIQMMICAHTASRGLRNGAVVHCRQFPFKIKQNIFWVFQNFSLIGILRD</sequence>
<dbReference type="Proteomes" id="UP000324800">
    <property type="component" value="Unassembled WGS sequence"/>
</dbReference>
<organism evidence="1 2">
    <name type="scientific">Streblomastix strix</name>
    <dbReference type="NCBI Taxonomy" id="222440"/>
    <lineage>
        <taxon>Eukaryota</taxon>
        <taxon>Metamonada</taxon>
        <taxon>Preaxostyla</taxon>
        <taxon>Oxymonadida</taxon>
        <taxon>Streblomastigidae</taxon>
        <taxon>Streblomastix</taxon>
    </lineage>
</organism>
<reference evidence="1 2" key="1">
    <citation type="submission" date="2019-03" db="EMBL/GenBank/DDBJ databases">
        <title>Single cell metagenomics reveals metabolic interactions within the superorganism composed of flagellate Streblomastix strix and complex community of Bacteroidetes bacteria on its surface.</title>
        <authorList>
            <person name="Treitli S.C."/>
            <person name="Kolisko M."/>
            <person name="Husnik F."/>
            <person name="Keeling P."/>
            <person name="Hampl V."/>
        </authorList>
    </citation>
    <scope>NUCLEOTIDE SEQUENCE [LARGE SCALE GENOMIC DNA]</scope>
    <source>
        <strain evidence="1">ST1C</strain>
    </source>
</reference>
<protein>
    <submittedName>
        <fullName evidence="1">Uncharacterized protein</fullName>
    </submittedName>
</protein>
<dbReference type="AlphaFoldDB" id="A0A5J4VBF9"/>
<dbReference type="EMBL" id="SNRW01008278">
    <property type="protein sequence ID" value="KAA6379777.1"/>
    <property type="molecule type" value="Genomic_DNA"/>
</dbReference>
<evidence type="ECO:0000313" key="2">
    <source>
        <dbReference type="Proteomes" id="UP000324800"/>
    </source>
</evidence>
<name>A0A5J4VBF9_9EUKA</name>
<dbReference type="OrthoDB" id="10253954at2759"/>